<comment type="caution">
    <text evidence="8">The sequence shown here is derived from an EMBL/GenBank/DDBJ whole genome shotgun (WGS) entry which is preliminary data.</text>
</comment>
<dbReference type="InterPro" id="IPR002155">
    <property type="entry name" value="Thiolase"/>
</dbReference>
<dbReference type="Gene3D" id="3.40.47.10">
    <property type="match status" value="2"/>
</dbReference>
<dbReference type="InterPro" id="IPR016039">
    <property type="entry name" value="Thiolase-like"/>
</dbReference>
<evidence type="ECO:0000256" key="1">
    <source>
        <dbReference type="ARBA" id="ARBA00010982"/>
    </source>
</evidence>
<dbReference type="FunFam" id="3.40.47.10:FF:000010">
    <property type="entry name" value="Acetyl-CoA acetyltransferase (Thiolase)"/>
    <property type="match status" value="1"/>
</dbReference>
<evidence type="ECO:0000313" key="9">
    <source>
        <dbReference type="Proteomes" id="UP000229080"/>
    </source>
</evidence>
<dbReference type="Proteomes" id="UP000229080">
    <property type="component" value="Unassembled WGS sequence"/>
</dbReference>
<feature type="domain" description="Thiolase N-terminal" evidence="6">
    <location>
        <begin position="4"/>
        <end position="264"/>
    </location>
</feature>
<accession>A0A2H0WW74</accession>
<feature type="active site" description="Proton acceptor" evidence="4">
    <location>
        <position position="350"/>
    </location>
</feature>
<comment type="similarity">
    <text evidence="1 5">Belongs to the thiolase-like superfamily. Thiolase family.</text>
</comment>
<gene>
    <name evidence="8" type="ORF">COT61_01485</name>
</gene>
<evidence type="ECO:0000313" key="8">
    <source>
        <dbReference type="EMBL" id="PIS16912.1"/>
    </source>
</evidence>
<evidence type="ECO:0000256" key="5">
    <source>
        <dbReference type="RuleBase" id="RU003557"/>
    </source>
</evidence>
<protein>
    <submittedName>
        <fullName evidence="8">Acetyl-CoA C-acyltransferase</fullName>
        <ecNumber evidence="8">2.3.1.9</ecNumber>
    </submittedName>
</protein>
<dbReference type="Pfam" id="PF00108">
    <property type="entry name" value="Thiolase_N"/>
    <property type="match status" value="1"/>
</dbReference>
<dbReference type="CDD" id="cd00751">
    <property type="entry name" value="thiolase"/>
    <property type="match status" value="1"/>
</dbReference>
<dbReference type="PIRSF" id="PIRSF000429">
    <property type="entry name" value="Ac-CoA_Ac_transf"/>
    <property type="match status" value="1"/>
</dbReference>
<dbReference type="InterPro" id="IPR020615">
    <property type="entry name" value="Thiolase_acyl_enz_int_AS"/>
</dbReference>
<dbReference type="PROSITE" id="PS00737">
    <property type="entry name" value="THIOLASE_2"/>
    <property type="match status" value="1"/>
</dbReference>
<dbReference type="PANTHER" id="PTHR18919">
    <property type="entry name" value="ACETYL-COA C-ACYLTRANSFERASE"/>
    <property type="match status" value="1"/>
</dbReference>
<keyword evidence="3 5" id="KW-0012">Acyltransferase</keyword>
<name>A0A2H0WW74_9BACT</name>
<dbReference type="InterPro" id="IPR020616">
    <property type="entry name" value="Thiolase_N"/>
</dbReference>
<dbReference type="EC" id="2.3.1.9" evidence="8"/>
<organism evidence="8 9">
    <name type="scientific">Candidatus Portnoybacteria bacterium CG09_land_8_20_14_0_10_44_13</name>
    <dbReference type="NCBI Taxonomy" id="1974811"/>
    <lineage>
        <taxon>Bacteria</taxon>
        <taxon>Candidatus Portnoyibacteriota</taxon>
    </lineage>
</organism>
<dbReference type="InterPro" id="IPR020610">
    <property type="entry name" value="Thiolase_AS"/>
</dbReference>
<dbReference type="InterPro" id="IPR020617">
    <property type="entry name" value="Thiolase_C"/>
</dbReference>
<dbReference type="AlphaFoldDB" id="A0A2H0WW74"/>
<keyword evidence="2 5" id="KW-0808">Transferase</keyword>
<dbReference type="EMBL" id="PEZF01000045">
    <property type="protein sequence ID" value="PIS16912.1"/>
    <property type="molecule type" value="Genomic_DNA"/>
</dbReference>
<dbReference type="SUPFAM" id="SSF53901">
    <property type="entry name" value="Thiolase-like"/>
    <property type="match status" value="2"/>
</dbReference>
<evidence type="ECO:0000256" key="4">
    <source>
        <dbReference type="PIRSR" id="PIRSR000429-1"/>
    </source>
</evidence>
<dbReference type="Pfam" id="PF02803">
    <property type="entry name" value="Thiolase_C"/>
    <property type="match status" value="1"/>
</dbReference>
<feature type="active site" description="Acyl-thioester intermediate" evidence="4">
    <location>
        <position position="88"/>
    </location>
</feature>
<dbReference type="InterPro" id="IPR020613">
    <property type="entry name" value="Thiolase_CS"/>
</dbReference>
<feature type="domain" description="Thiolase C-terminal" evidence="7">
    <location>
        <begin position="272"/>
        <end position="393"/>
    </location>
</feature>
<dbReference type="GO" id="GO:0003985">
    <property type="term" value="F:acetyl-CoA C-acetyltransferase activity"/>
    <property type="evidence" value="ECO:0007669"/>
    <property type="project" value="UniProtKB-EC"/>
</dbReference>
<dbReference type="NCBIfam" id="TIGR01930">
    <property type="entry name" value="AcCoA-C-Actrans"/>
    <property type="match status" value="1"/>
</dbReference>
<evidence type="ECO:0000259" key="6">
    <source>
        <dbReference type="Pfam" id="PF00108"/>
    </source>
</evidence>
<dbReference type="PROSITE" id="PS00099">
    <property type="entry name" value="THIOLASE_3"/>
    <property type="match status" value="1"/>
</dbReference>
<feature type="active site" description="Proton acceptor" evidence="4">
    <location>
        <position position="380"/>
    </location>
</feature>
<evidence type="ECO:0000256" key="3">
    <source>
        <dbReference type="ARBA" id="ARBA00023315"/>
    </source>
</evidence>
<proteinExistence type="inferred from homology"/>
<dbReference type="PANTHER" id="PTHR18919:SF107">
    <property type="entry name" value="ACETYL-COA ACETYLTRANSFERASE, CYTOSOLIC"/>
    <property type="match status" value="1"/>
</dbReference>
<evidence type="ECO:0000259" key="7">
    <source>
        <dbReference type="Pfam" id="PF02803"/>
    </source>
</evidence>
<evidence type="ECO:0000256" key="2">
    <source>
        <dbReference type="ARBA" id="ARBA00022679"/>
    </source>
</evidence>
<reference evidence="9" key="1">
    <citation type="submission" date="2017-09" db="EMBL/GenBank/DDBJ databases">
        <title>Depth-based differentiation of microbial function through sediment-hosted aquifers and enrichment of novel symbionts in the deep terrestrial subsurface.</title>
        <authorList>
            <person name="Probst A.J."/>
            <person name="Ladd B."/>
            <person name="Jarett J.K."/>
            <person name="Geller-Mcgrath D.E."/>
            <person name="Sieber C.M.K."/>
            <person name="Emerson J.B."/>
            <person name="Anantharaman K."/>
            <person name="Thomas B.C."/>
            <person name="Malmstrom R."/>
            <person name="Stieglmeier M."/>
            <person name="Klingl A."/>
            <person name="Woyke T."/>
            <person name="Ryan C.M."/>
            <person name="Banfield J.F."/>
        </authorList>
    </citation>
    <scope>NUCLEOTIDE SEQUENCE [LARGE SCALE GENOMIC DNA]</scope>
</reference>
<dbReference type="PROSITE" id="PS00098">
    <property type="entry name" value="THIOLASE_1"/>
    <property type="match status" value="1"/>
</dbReference>
<sequence length="393" mass="41245">MKKVVIASAARTAIGNFLGTLKEMPATQLGAIVIAEVLRRAKLGKNLVDEVIMGNVLPAGLGQNPARQAMLRAGLPVSVAALTINKVCGSGLMAIMLAHSRIVSGEADIVVAGGMENMSLAPYYLPNARTGYRMGHNKLIDGMIIDGLWDMISDFHMGYAAELVAKKYGISRAEADEFAIASYQKALAAIGAGNFIEEIVPIEISQKKGDPIVFATDETPQQTSLEILAKFRPVFTKEKDGQVTAGNASKISDGAAAVLVMSEEKATELEIKPLATIVAQGTAGIELEMILVAPIFSIPKALSKAALREKDIDLHEINEAFSTSSVAVINALGIDPAKVNVNGGAVALGHPIGASGARILVTLLHAMKQRDAKRGMASLCLGGGEAVSLIVER</sequence>